<protein>
    <submittedName>
        <fullName evidence="1">Uncharacterized protein</fullName>
    </submittedName>
</protein>
<evidence type="ECO:0000313" key="2">
    <source>
        <dbReference type="Proteomes" id="UP000014480"/>
    </source>
</evidence>
<proteinExistence type="predicted"/>
<sequence length="67" mass="7430">MRRPNAQRSFPALGFCVNVSAVEGSVCTAQQRSVQVLEALIVVHLPIPIDEIWTSWMRASLAASHPW</sequence>
<evidence type="ECO:0000313" key="1">
    <source>
        <dbReference type="EMBL" id="TDZ22479.1"/>
    </source>
</evidence>
<accession>A0A484FVH2</accession>
<keyword evidence="2" id="KW-1185">Reference proteome</keyword>
<dbReference type="EMBL" id="AMCV02000010">
    <property type="protein sequence ID" value="TDZ22479.1"/>
    <property type="molecule type" value="Genomic_DNA"/>
</dbReference>
<reference evidence="2" key="2">
    <citation type="journal article" date="2019" name="Mol. Plant Microbe Interact.">
        <title>Genome sequence resources for four phytopathogenic fungi from the Colletotrichum orbiculare species complex.</title>
        <authorList>
            <person name="Gan P."/>
            <person name="Tsushima A."/>
            <person name="Narusaka M."/>
            <person name="Narusaka Y."/>
            <person name="Takano Y."/>
            <person name="Kubo Y."/>
            <person name="Shirasu K."/>
        </authorList>
    </citation>
    <scope>GENOME REANNOTATION</scope>
    <source>
        <strain evidence="2">104-T / ATCC 96160 / CBS 514.97 / LARS 414 / MAFF 240422</strain>
    </source>
</reference>
<reference evidence="2" key="1">
    <citation type="journal article" date="2013" name="New Phytol.">
        <title>Comparative genomic and transcriptomic analyses reveal the hemibiotrophic stage shift of Colletotrichum fungi.</title>
        <authorList>
            <person name="Gan P."/>
            <person name="Ikeda K."/>
            <person name="Irieda H."/>
            <person name="Narusaka M."/>
            <person name="O'Connell R.J."/>
            <person name="Narusaka Y."/>
            <person name="Takano Y."/>
            <person name="Kubo Y."/>
            <person name="Shirasu K."/>
        </authorList>
    </citation>
    <scope>NUCLEOTIDE SEQUENCE [LARGE SCALE GENOMIC DNA]</scope>
    <source>
        <strain evidence="2">104-T / ATCC 96160 / CBS 514.97 / LARS 414 / MAFF 240422</strain>
    </source>
</reference>
<dbReference type="AlphaFoldDB" id="A0A484FVH2"/>
<organism evidence="1 2">
    <name type="scientific">Colletotrichum orbiculare (strain 104-T / ATCC 96160 / CBS 514.97 / LARS 414 / MAFF 240422)</name>
    <name type="common">Cucumber anthracnose fungus</name>
    <name type="synonym">Colletotrichum lagenarium</name>
    <dbReference type="NCBI Taxonomy" id="1213857"/>
    <lineage>
        <taxon>Eukaryota</taxon>
        <taxon>Fungi</taxon>
        <taxon>Dikarya</taxon>
        <taxon>Ascomycota</taxon>
        <taxon>Pezizomycotina</taxon>
        <taxon>Sordariomycetes</taxon>
        <taxon>Hypocreomycetidae</taxon>
        <taxon>Glomerellales</taxon>
        <taxon>Glomerellaceae</taxon>
        <taxon>Colletotrichum</taxon>
        <taxon>Colletotrichum orbiculare species complex</taxon>
    </lineage>
</organism>
<name>A0A484FVH2_COLOR</name>
<gene>
    <name evidence="1" type="ORF">Cob_v004675</name>
</gene>
<dbReference type="Proteomes" id="UP000014480">
    <property type="component" value="Unassembled WGS sequence"/>
</dbReference>
<comment type="caution">
    <text evidence="1">The sequence shown here is derived from an EMBL/GenBank/DDBJ whole genome shotgun (WGS) entry which is preliminary data.</text>
</comment>